<proteinExistence type="predicted"/>
<comment type="caution">
    <text evidence="2">The sequence shown here is derived from an EMBL/GenBank/DDBJ whole genome shotgun (WGS) entry which is preliminary data.</text>
</comment>
<sequence length="30" mass="3089">MKSPSSSRPTASGTAPSSRGGRSPRYSHAK</sequence>
<evidence type="ECO:0000313" key="2">
    <source>
        <dbReference type="EMBL" id="MCI72071.1"/>
    </source>
</evidence>
<evidence type="ECO:0000313" key="3">
    <source>
        <dbReference type="Proteomes" id="UP000265520"/>
    </source>
</evidence>
<evidence type="ECO:0000256" key="1">
    <source>
        <dbReference type="SAM" id="MobiDB-lite"/>
    </source>
</evidence>
<feature type="non-terminal residue" evidence="2">
    <location>
        <position position="30"/>
    </location>
</feature>
<feature type="compositionally biased region" description="Low complexity" evidence="1">
    <location>
        <begin position="10"/>
        <end position="24"/>
    </location>
</feature>
<accession>A0A392UEW4</accession>
<name>A0A392UEW4_9FABA</name>
<protein>
    <submittedName>
        <fullName evidence="2">Uncharacterized protein</fullName>
    </submittedName>
</protein>
<dbReference type="AlphaFoldDB" id="A0A392UEW4"/>
<reference evidence="2 3" key="1">
    <citation type="journal article" date="2018" name="Front. Plant Sci.">
        <title>Red Clover (Trifolium pratense) and Zigzag Clover (T. medium) - A Picture of Genomic Similarities and Differences.</title>
        <authorList>
            <person name="Dluhosova J."/>
            <person name="Istvanek J."/>
            <person name="Nedelnik J."/>
            <person name="Repkova J."/>
        </authorList>
    </citation>
    <scope>NUCLEOTIDE SEQUENCE [LARGE SCALE GENOMIC DNA]</scope>
    <source>
        <strain evidence="3">cv. 10/8</strain>
        <tissue evidence="2">Leaf</tissue>
    </source>
</reference>
<dbReference type="Proteomes" id="UP000265520">
    <property type="component" value="Unassembled WGS sequence"/>
</dbReference>
<dbReference type="EMBL" id="LXQA010810048">
    <property type="protein sequence ID" value="MCI72071.1"/>
    <property type="molecule type" value="Genomic_DNA"/>
</dbReference>
<feature type="region of interest" description="Disordered" evidence="1">
    <location>
        <begin position="1"/>
        <end position="30"/>
    </location>
</feature>
<organism evidence="2 3">
    <name type="scientific">Trifolium medium</name>
    <dbReference type="NCBI Taxonomy" id="97028"/>
    <lineage>
        <taxon>Eukaryota</taxon>
        <taxon>Viridiplantae</taxon>
        <taxon>Streptophyta</taxon>
        <taxon>Embryophyta</taxon>
        <taxon>Tracheophyta</taxon>
        <taxon>Spermatophyta</taxon>
        <taxon>Magnoliopsida</taxon>
        <taxon>eudicotyledons</taxon>
        <taxon>Gunneridae</taxon>
        <taxon>Pentapetalae</taxon>
        <taxon>rosids</taxon>
        <taxon>fabids</taxon>
        <taxon>Fabales</taxon>
        <taxon>Fabaceae</taxon>
        <taxon>Papilionoideae</taxon>
        <taxon>50 kb inversion clade</taxon>
        <taxon>NPAAA clade</taxon>
        <taxon>Hologalegina</taxon>
        <taxon>IRL clade</taxon>
        <taxon>Trifolieae</taxon>
        <taxon>Trifolium</taxon>
    </lineage>
</organism>
<keyword evidence="3" id="KW-1185">Reference proteome</keyword>